<dbReference type="Pfam" id="PF04333">
    <property type="entry name" value="MlaA"/>
    <property type="match status" value="1"/>
</dbReference>
<dbReference type="InterPro" id="IPR007428">
    <property type="entry name" value="MlaA"/>
</dbReference>
<comment type="similarity">
    <text evidence="1">Belongs to the MlaA family.</text>
</comment>
<dbReference type="KEGG" id="nik:F5I99_10580"/>
<dbReference type="EMBL" id="CP044222">
    <property type="protein sequence ID" value="QEW06916.1"/>
    <property type="molecule type" value="Genomic_DNA"/>
</dbReference>
<evidence type="ECO:0000313" key="5">
    <source>
        <dbReference type="Proteomes" id="UP000325606"/>
    </source>
</evidence>
<dbReference type="Proteomes" id="UP000325606">
    <property type="component" value="Chromosome"/>
</dbReference>
<protein>
    <submittedName>
        <fullName evidence="4">VacJ family lipoprotein</fullName>
    </submittedName>
</protein>
<evidence type="ECO:0000256" key="2">
    <source>
        <dbReference type="ARBA" id="ARBA00022729"/>
    </source>
</evidence>
<dbReference type="GO" id="GO:0016020">
    <property type="term" value="C:membrane"/>
    <property type="evidence" value="ECO:0007669"/>
    <property type="project" value="InterPro"/>
</dbReference>
<accession>A0A5J6LF08</accession>
<organism evidence="4 5">
    <name type="scientific">Nitrincola iocasae</name>
    <dbReference type="NCBI Taxonomy" id="2614693"/>
    <lineage>
        <taxon>Bacteria</taxon>
        <taxon>Pseudomonadati</taxon>
        <taxon>Pseudomonadota</taxon>
        <taxon>Gammaproteobacteria</taxon>
        <taxon>Oceanospirillales</taxon>
        <taxon>Oceanospirillaceae</taxon>
        <taxon>Nitrincola</taxon>
    </lineage>
</organism>
<evidence type="ECO:0000313" key="4">
    <source>
        <dbReference type="EMBL" id="QEW06916.1"/>
    </source>
</evidence>
<feature type="chain" id="PRO_5023807852" evidence="3">
    <location>
        <begin position="27"/>
        <end position="235"/>
    </location>
</feature>
<sequence>MLSLSLRKLAITTGIALALSASAVQAQQENDPWEGFNRSMFSFNDGLDRAIIKPVTKGYRYVTPEIAQTGVNNFFENLRDFRTMLNNLLQGKVHNALEDFSRITFNSTFGLAGLIDVATPMGIPKNDEDFGQTLGHWGMSSGPYVVLPLFGPSTIRDTAGMVPDWHLDPVNYVDDGGARNSLRVLRLLDTRSQLLDAERIISGDRYIFIRDAYLQRREYLINDGVMDVRYDESDF</sequence>
<dbReference type="PANTHER" id="PTHR30035">
    <property type="entry name" value="LIPOPROTEIN VACJ-RELATED"/>
    <property type="match status" value="1"/>
</dbReference>
<proteinExistence type="inferred from homology"/>
<dbReference type="GO" id="GO:0120010">
    <property type="term" value="P:intermembrane phospholipid transfer"/>
    <property type="evidence" value="ECO:0007669"/>
    <property type="project" value="TreeGrafter"/>
</dbReference>
<keyword evidence="2 3" id="KW-0732">Signal</keyword>
<evidence type="ECO:0000256" key="3">
    <source>
        <dbReference type="SAM" id="SignalP"/>
    </source>
</evidence>
<reference evidence="4 5" key="1">
    <citation type="submission" date="2019-09" db="EMBL/GenBank/DDBJ databases">
        <title>Nitrincola iocasae sp. nov., a bacterium isolated from the sediment collected at a cold seep field in South China Sea.</title>
        <authorList>
            <person name="Zhang H."/>
            <person name="Wang H."/>
            <person name="Li C."/>
        </authorList>
    </citation>
    <scope>NUCLEOTIDE SEQUENCE [LARGE SCALE GENOMIC DNA]</scope>
    <source>
        <strain evidence="4 5">KXZD1103</strain>
    </source>
</reference>
<evidence type="ECO:0000256" key="1">
    <source>
        <dbReference type="ARBA" id="ARBA00010634"/>
    </source>
</evidence>
<dbReference type="PRINTS" id="PR01805">
    <property type="entry name" value="VACJLIPOPROT"/>
</dbReference>
<feature type="signal peptide" evidence="3">
    <location>
        <begin position="1"/>
        <end position="26"/>
    </location>
</feature>
<dbReference type="RefSeq" id="WP_151055819.1">
    <property type="nucleotide sequence ID" value="NZ_CP044222.1"/>
</dbReference>
<gene>
    <name evidence="4" type="ORF">F5I99_10580</name>
</gene>
<keyword evidence="4" id="KW-0449">Lipoprotein</keyword>
<dbReference type="AlphaFoldDB" id="A0A5J6LF08"/>
<keyword evidence="5" id="KW-1185">Reference proteome</keyword>
<dbReference type="PANTHER" id="PTHR30035:SF3">
    <property type="entry name" value="INTERMEMBRANE PHOSPHOLIPID TRANSPORT SYSTEM LIPOPROTEIN MLAA"/>
    <property type="match status" value="1"/>
</dbReference>
<name>A0A5J6LF08_9GAMM</name>